<dbReference type="EMBL" id="CP017758">
    <property type="protein sequence ID" value="AQV96545.1"/>
    <property type="molecule type" value="Genomic_DNA"/>
</dbReference>
<gene>
    <name evidence="10" type="ORF">BJN34_22015</name>
</gene>
<dbReference type="GO" id="GO:0071978">
    <property type="term" value="P:bacterial-type flagellum-dependent swarming motility"/>
    <property type="evidence" value="ECO:0007669"/>
    <property type="project" value="TreeGrafter"/>
</dbReference>
<dbReference type="PANTHER" id="PTHR30435">
    <property type="entry name" value="FLAGELLAR PROTEIN"/>
    <property type="match status" value="1"/>
</dbReference>
<dbReference type="Pfam" id="PF07559">
    <property type="entry name" value="FlgE_D2"/>
    <property type="match status" value="1"/>
</dbReference>
<proteinExistence type="inferred from homology"/>
<dbReference type="InterPro" id="IPR001444">
    <property type="entry name" value="Flag_bb_rod_N"/>
</dbReference>
<dbReference type="Proteomes" id="UP000189627">
    <property type="component" value="Chromosome 2"/>
</dbReference>
<evidence type="ECO:0000259" key="6">
    <source>
        <dbReference type="Pfam" id="PF00460"/>
    </source>
</evidence>
<dbReference type="SUPFAM" id="SSF117143">
    <property type="entry name" value="Flagellar hook protein flgE"/>
    <property type="match status" value="1"/>
</dbReference>
<dbReference type="GO" id="GO:0009424">
    <property type="term" value="C:bacterial-type flagellum hook"/>
    <property type="evidence" value="ECO:0007669"/>
    <property type="project" value="TreeGrafter"/>
</dbReference>
<sequence length="417" mass="42331">MGFGQGLSGIDAAAQNLDVIGNNIANANTVGFKQSTAQFADVFAGAQVGLGTRVSKVVQSFNQGNIESTGRSLDVAITNGSGFFRLQDAAGQVYYSRNGQFLRTDDGHLTNAQGLLLTGYPSGVSAGAGVQPQPMVVSNAQMAPKATTNLSIQLNLDSGTNVITPTTFPVANGVPPASSFNYASTVQVFDSLGNAQQLTAYFVKQAAVAGPPPTSPWMMSVRDAAGNEVANNIVSFDATGKLIPAGGANAPALANAISIPATGAGGLNNGAAALTAKIDLTGSTQYSGPNDPKSVTQNGYSTGSLLGFAVQSDGTVLASYSNQQTQSLGQVVLAGFGNAEGLKSAGDNVWTATGASGTALLNAPGGTLGQLKSNAVESSNVNLSSELVNLIVAQRNYQANAQTIKAQDQVMQTLMNI</sequence>
<keyword evidence="10" id="KW-0966">Cell projection</keyword>
<dbReference type="InterPro" id="IPR019776">
    <property type="entry name" value="Flagellar_basal_body_rod_CS"/>
</dbReference>
<accession>A0A1U9UWN9</accession>
<dbReference type="GO" id="GO:0009425">
    <property type="term" value="C:bacterial-type flagellum basal body"/>
    <property type="evidence" value="ECO:0007669"/>
    <property type="project" value="UniProtKB-SubCell"/>
</dbReference>
<dbReference type="PROSITE" id="PS00588">
    <property type="entry name" value="FLAGELLA_BB_ROD"/>
    <property type="match status" value="1"/>
</dbReference>
<dbReference type="GO" id="GO:0005829">
    <property type="term" value="C:cytosol"/>
    <property type="evidence" value="ECO:0007669"/>
    <property type="project" value="TreeGrafter"/>
</dbReference>
<evidence type="ECO:0000256" key="4">
    <source>
        <dbReference type="ARBA" id="ARBA00023143"/>
    </source>
</evidence>
<evidence type="ECO:0000256" key="3">
    <source>
        <dbReference type="ARBA" id="ARBA00019015"/>
    </source>
</evidence>
<evidence type="ECO:0000313" key="10">
    <source>
        <dbReference type="EMBL" id="AQV96545.1"/>
    </source>
</evidence>
<evidence type="ECO:0000256" key="2">
    <source>
        <dbReference type="ARBA" id="ARBA00009677"/>
    </source>
</evidence>
<dbReference type="Pfam" id="PF22692">
    <property type="entry name" value="LlgE_F_G_D1"/>
    <property type="match status" value="1"/>
</dbReference>
<evidence type="ECO:0000259" key="8">
    <source>
        <dbReference type="Pfam" id="PF07559"/>
    </source>
</evidence>
<feature type="domain" description="Flagellar hook protein FlgE/F/G-like D1" evidence="9">
    <location>
        <begin position="79"/>
        <end position="139"/>
    </location>
</feature>
<feature type="domain" description="Flagellar hook protein FlgE D2" evidence="8">
    <location>
        <begin position="155"/>
        <end position="300"/>
    </location>
</feature>
<dbReference type="InterPro" id="IPR037925">
    <property type="entry name" value="FlgE/F/G-like"/>
</dbReference>
<dbReference type="PANTHER" id="PTHR30435:SF1">
    <property type="entry name" value="FLAGELLAR HOOK PROTEIN FLGE"/>
    <property type="match status" value="1"/>
</dbReference>
<dbReference type="InterPro" id="IPR053967">
    <property type="entry name" value="LlgE_F_G-like_D1"/>
</dbReference>
<dbReference type="NCBIfam" id="TIGR03506">
    <property type="entry name" value="FlgEFG_subfam"/>
    <property type="match status" value="1"/>
</dbReference>
<feature type="domain" description="Flagellar basal body rod protein N-terminal" evidence="6">
    <location>
        <begin position="7"/>
        <end position="33"/>
    </location>
</feature>
<evidence type="ECO:0000256" key="1">
    <source>
        <dbReference type="ARBA" id="ARBA00004117"/>
    </source>
</evidence>
<evidence type="ECO:0000259" key="7">
    <source>
        <dbReference type="Pfam" id="PF06429"/>
    </source>
</evidence>
<dbReference type="InterPro" id="IPR020013">
    <property type="entry name" value="Flagellar_FlgE/F/G"/>
</dbReference>
<dbReference type="NCBIfam" id="NF004238">
    <property type="entry name" value="PRK05682.1-1"/>
    <property type="match status" value="1"/>
</dbReference>
<dbReference type="KEGG" id="cuh:BJN34_22015"/>
<dbReference type="OrthoDB" id="9804559at2"/>
<keyword evidence="10" id="KW-0282">Flagellum</keyword>
<reference evidence="11" key="1">
    <citation type="submission" date="2017-02" db="EMBL/GenBank/DDBJ databases">
        <title>Complete genome sequence of Cupriavidus necator strain NH9, a 3-chlorobenzoate degrader.</title>
        <authorList>
            <person name="Moriuchi R."/>
            <person name="Dohra H."/>
            <person name="Ogawa N."/>
        </authorList>
    </citation>
    <scope>NUCLEOTIDE SEQUENCE [LARGE SCALE GENOMIC DNA]</scope>
    <source>
        <strain evidence="11">NH9</strain>
    </source>
</reference>
<protein>
    <recommendedName>
        <fullName evidence="3 5">Flagellar hook protein FlgE</fullName>
    </recommendedName>
</protein>
<keyword evidence="4 5" id="KW-0975">Bacterial flagellum</keyword>
<organism evidence="10 11">
    <name type="scientific">Cupriavidus necator</name>
    <name type="common">Alcaligenes eutrophus</name>
    <name type="synonym">Ralstonia eutropha</name>
    <dbReference type="NCBI Taxonomy" id="106590"/>
    <lineage>
        <taxon>Bacteria</taxon>
        <taxon>Pseudomonadati</taxon>
        <taxon>Pseudomonadota</taxon>
        <taxon>Betaproteobacteria</taxon>
        <taxon>Burkholderiales</taxon>
        <taxon>Burkholderiaceae</taxon>
        <taxon>Cupriavidus</taxon>
    </lineage>
</organism>
<feature type="domain" description="Flagellar basal-body/hook protein C-terminal" evidence="7">
    <location>
        <begin position="373"/>
        <end position="417"/>
    </location>
</feature>
<comment type="function">
    <text evidence="5">A flexible structure which links the flagellar filament to the drive apparatus in the basal body.</text>
</comment>
<dbReference type="InterPro" id="IPR011491">
    <property type="entry name" value="FlgE_D2"/>
</dbReference>
<dbReference type="Gene3D" id="2.60.98.20">
    <property type="entry name" value="Flagellar hook protein FlgE"/>
    <property type="match status" value="1"/>
</dbReference>
<evidence type="ECO:0000259" key="9">
    <source>
        <dbReference type="Pfam" id="PF22692"/>
    </source>
</evidence>
<dbReference type="Pfam" id="PF00460">
    <property type="entry name" value="Flg_bb_rod"/>
    <property type="match status" value="1"/>
</dbReference>
<comment type="similarity">
    <text evidence="2 5">Belongs to the flagella basal body rod proteins family.</text>
</comment>
<dbReference type="AlphaFoldDB" id="A0A1U9UWN9"/>
<evidence type="ECO:0000313" key="11">
    <source>
        <dbReference type="Proteomes" id="UP000189627"/>
    </source>
</evidence>
<dbReference type="Pfam" id="PF06429">
    <property type="entry name" value="Flg_bbr_C"/>
    <property type="match status" value="1"/>
</dbReference>
<comment type="subcellular location">
    <subcellularLocation>
        <location evidence="1 5">Bacterial flagellum basal body</location>
    </subcellularLocation>
</comment>
<dbReference type="RefSeq" id="WP_078199008.1">
    <property type="nucleotide sequence ID" value="NZ_CP017758.1"/>
</dbReference>
<keyword evidence="10" id="KW-0969">Cilium</keyword>
<dbReference type="InterPro" id="IPR037058">
    <property type="entry name" value="Falgellar_hook_FlgE_sf"/>
</dbReference>
<name>A0A1U9UWN9_CUPNE</name>
<evidence type="ECO:0000256" key="5">
    <source>
        <dbReference type="RuleBase" id="RU362116"/>
    </source>
</evidence>
<dbReference type="InterPro" id="IPR010930">
    <property type="entry name" value="Flg_bb/hook_C_dom"/>
</dbReference>